<proteinExistence type="inferred from homology"/>
<keyword evidence="3" id="KW-0507">mRNA processing</keyword>
<dbReference type="PANTHER" id="PTHR13484:SF0">
    <property type="entry name" value="PRE-MRNA 3'-END-PROCESSING FACTOR FIP1"/>
    <property type="match status" value="1"/>
</dbReference>
<dbReference type="PANTHER" id="PTHR13484">
    <property type="entry name" value="FIP1-LIKE 1 PROTEIN"/>
    <property type="match status" value="1"/>
</dbReference>
<feature type="domain" description="Pre-mRNA polyadenylation factor Fip1" evidence="5">
    <location>
        <begin position="37"/>
        <end position="66"/>
    </location>
</feature>
<keyword evidence="4" id="KW-0539">Nucleus</keyword>
<comment type="similarity">
    <text evidence="2">Belongs to the FIP1 family.</text>
</comment>
<dbReference type="InterPro" id="IPR051187">
    <property type="entry name" value="Pre-mRNA_3'-end_processing_reg"/>
</dbReference>
<dbReference type="EMBL" id="QKWP01000111">
    <property type="protein sequence ID" value="RIB27065.1"/>
    <property type="molecule type" value="Genomic_DNA"/>
</dbReference>
<evidence type="ECO:0000256" key="2">
    <source>
        <dbReference type="ARBA" id="ARBA00007459"/>
    </source>
</evidence>
<evidence type="ECO:0000256" key="4">
    <source>
        <dbReference type="ARBA" id="ARBA00023242"/>
    </source>
</evidence>
<dbReference type="STRING" id="44941.A0A397VWV5"/>
<evidence type="ECO:0000313" key="7">
    <source>
        <dbReference type="Proteomes" id="UP000266673"/>
    </source>
</evidence>
<dbReference type="InterPro" id="IPR007854">
    <property type="entry name" value="Fip1_dom"/>
</dbReference>
<dbReference type="GO" id="GO:0005847">
    <property type="term" value="C:mRNA cleavage and polyadenylation specificity factor complex"/>
    <property type="evidence" value="ECO:0007669"/>
    <property type="project" value="TreeGrafter"/>
</dbReference>
<name>A0A397VWV5_9GLOM</name>
<dbReference type="OrthoDB" id="1917198at2759"/>
<gene>
    <name evidence="6" type="ORF">C2G38_1953918</name>
</gene>
<keyword evidence="7" id="KW-1185">Reference proteome</keyword>
<comment type="subcellular location">
    <subcellularLocation>
        <location evidence="1">Nucleus</location>
    </subcellularLocation>
</comment>
<accession>A0A397VWV5</accession>
<reference evidence="6 7" key="1">
    <citation type="submission" date="2018-06" db="EMBL/GenBank/DDBJ databases">
        <title>Comparative genomics reveals the genomic features of Rhizophagus irregularis, R. cerebriforme, R. diaphanum and Gigaspora rosea, and their symbiotic lifestyle signature.</title>
        <authorList>
            <person name="Morin E."/>
            <person name="San Clemente H."/>
            <person name="Chen E.C.H."/>
            <person name="De La Providencia I."/>
            <person name="Hainaut M."/>
            <person name="Kuo A."/>
            <person name="Kohler A."/>
            <person name="Murat C."/>
            <person name="Tang N."/>
            <person name="Roy S."/>
            <person name="Loubradou J."/>
            <person name="Henrissat B."/>
            <person name="Grigoriev I.V."/>
            <person name="Corradi N."/>
            <person name="Roux C."/>
            <person name="Martin F.M."/>
        </authorList>
    </citation>
    <scope>NUCLEOTIDE SEQUENCE [LARGE SCALE GENOMIC DNA]</scope>
    <source>
        <strain evidence="6 7">DAOM 194757</strain>
    </source>
</reference>
<sequence>MKSVIPIQVESVQALNRTPGVDINAVGPLDGTSIYNVDLNSVEDKPWKKPGTDVTDYFNYGFNEYT</sequence>
<evidence type="ECO:0000259" key="5">
    <source>
        <dbReference type="Pfam" id="PF05182"/>
    </source>
</evidence>
<protein>
    <submittedName>
        <fullName evidence="6">Fip1 motif-domain-containing protein</fullName>
    </submittedName>
</protein>
<dbReference type="AlphaFoldDB" id="A0A397VWV5"/>
<evidence type="ECO:0000256" key="1">
    <source>
        <dbReference type="ARBA" id="ARBA00004123"/>
    </source>
</evidence>
<comment type="caution">
    <text evidence="6">The sequence shown here is derived from an EMBL/GenBank/DDBJ whole genome shotgun (WGS) entry which is preliminary data.</text>
</comment>
<dbReference type="Pfam" id="PF05182">
    <property type="entry name" value="Fip1"/>
    <property type="match status" value="1"/>
</dbReference>
<evidence type="ECO:0000313" key="6">
    <source>
        <dbReference type="EMBL" id="RIB27065.1"/>
    </source>
</evidence>
<dbReference type="Proteomes" id="UP000266673">
    <property type="component" value="Unassembled WGS sequence"/>
</dbReference>
<organism evidence="6 7">
    <name type="scientific">Gigaspora rosea</name>
    <dbReference type="NCBI Taxonomy" id="44941"/>
    <lineage>
        <taxon>Eukaryota</taxon>
        <taxon>Fungi</taxon>
        <taxon>Fungi incertae sedis</taxon>
        <taxon>Mucoromycota</taxon>
        <taxon>Glomeromycotina</taxon>
        <taxon>Glomeromycetes</taxon>
        <taxon>Diversisporales</taxon>
        <taxon>Gigasporaceae</taxon>
        <taxon>Gigaspora</taxon>
    </lineage>
</organism>
<evidence type="ECO:0000256" key="3">
    <source>
        <dbReference type="ARBA" id="ARBA00022664"/>
    </source>
</evidence>
<dbReference type="GO" id="GO:0006397">
    <property type="term" value="P:mRNA processing"/>
    <property type="evidence" value="ECO:0007669"/>
    <property type="project" value="UniProtKB-KW"/>
</dbReference>